<dbReference type="RefSeq" id="WP_146193752.1">
    <property type="nucleotide sequence ID" value="NZ_QGHD01000033.1"/>
</dbReference>
<feature type="transmembrane region" description="Helical" evidence="1">
    <location>
        <begin position="86"/>
        <end position="110"/>
    </location>
</feature>
<keyword evidence="1" id="KW-0812">Transmembrane</keyword>
<organism evidence="2 3">
    <name type="scientific">Hallerella porci</name>
    <dbReference type="NCBI Taxonomy" id="1945871"/>
    <lineage>
        <taxon>Bacteria</taxon>
        <taxon>Pseudomonadati</taxon>
        <taxon>Fibrobacterota</taxon>
        <taxon>Fibrobacteria</taxon>
        <taxon>Fibrobacterales</taxon>
        <taxon>Fibrobacteraceae</taxon>
        <taxon>Hallerella</taxon>
    </lineage>
</organism>
<keyword evidence="3" id="KW-1185">Reference proteome</keyword>
<accession>A0ABX5LNQ4</accession>
<name>A0ABX5LNQ4_9BACT</name>
<dbReference type="PROSITE" id="PS51257">
    <property type="entry name" value="PROKAR_LIPOPROTEIN"/>
    <property type="match status" value="1"/>
</dbReference>
<dbReference type="Proteomes" id="UP000245523">
    <property type="component" value="Unassembled WGS sequence"/>
</dbReference>
<reference evidence="2 3" key="1">
    <citation type="submission" date="2018-05" db="EMBL/GenBank/DDBJ databases">
        <title>Animal gut microbial communities from fecal samples from Wisconsin, USA.</title>
        <authorList>
            <person name="Neumann A."/>
        </authorList>
    </citation>
    <scope>NUCLEOTIDE SEQUENCE [LARGE SCALE GENOMIC DNA]</scope>
    <source>
        <strain evidence="2 3">UWS4</strain>
    </source>
</reference>
<feature type="transmembrane region" description="Helical" evidence="1">
    <location>
        <begin position="137"/>
        <end position="154"/>
    </location>
</feature>
<evidence type="ECO:0000313" key="3">
    <source>
        <dbReference type="Proteomes" id="UP000245523"/>
    </source>
</evidence>
<evidence type="ECO:0000313" key="2">
    <source>
        <dbReference type="EMBL" id="PWK93079.1"/>
    </source>
</evidence>
<sequence length="469" mass="51860">MLETLKFIIPVDLLQGCFFLIIFGLVISACVLVFVNAKQKNWEINWKNNTKDDPTDDLNMGHGSIMELSEIVATKSEKFAEALPNIALIIGLLGTFLGIGIALNSAASVLRNTDADYLSMIPKMLPMLDGMGAQFKSSIYGIMAFLLMNIWLNWKGKKKQRVRWCAIICNSLITEKKNARLEYETKLLEGVIRLHDCLRDTLQDGFLKQQKAFKEQQKALVEGFNSQQDRFASLIDFSKELANGIGSLAKMTGEQVEKIGKSAEDMGMSSKMLSVSADSLRNSVNDFTPSVMKMLESIQTSFIDSVKTTNKTMEKAGKIIESSVEGMSAEIKGTQETLIETNNKFDKDITESLEIIRKSCDALKIANDSNKGVMQKLNDNIDVKLEELNKANYAIQRALDGLGEKIAKEISFEMGNIAGDAKDQMDAIRTIAERMESVQAELQTASDSICGAIDHLTQIIESSSANPEG</sequence>
<dbReference type="EMBL" id="QGHD01000033">
    <property type="protein sequence ID" value="PWK93079.1"/>
    <property type="molecule type" value="Genomic_DNA"/>
</dbReference>
<evidence type="ECO:0008006" key="4">
    <source>
        <dbReference type="Google" id="ProtNLM"/>
    </source>
</evidence>
<gene>
    <name evidence="2" type="ORF">B0H50_1335</name>
</gene>
<protein>
    <recommendedName>
        <fullName evidence="4">MotA/TolQ/ExbB proton channel domain-containing protein</fullName>
    </recommendedName>
</protein>
<comment type="caution">
    <text evidence="2">The sequence shown here is derived from an EMBL/GenBank/DDBJ whole genome shotgun (WGS) entry which is preliminary data.</text>
</comment>
<keyword evidence="1" id="KW-1133">Transmembrane helix</keyword>
<dbReference type="Gene3D" id="1.20.120.20">
    <property type="entry name" value="Apolipoprotein"/>
    <property type="match status" value="1"/>
</dbReference>
<feature type="transmembrane region" description="Helical" evidence="1">
    <location>
        <begin position="13"/>
        <end position="35"/>
    </location>
</feature>
<proteinExistence type="predicted"/>
<keyword evidence="1" id="KW-0472">Membrane</keyword>
<evidence type="ECO:0000256" key="1">
    <source>
        <dbReference type="SAM" id="Phobius"/>
    </source>
</evidence>